<feature type="transmembrane region" description="Helical" evidence="1">
    <location>
        <begin position="28"/>
        <end position="45"/>
    </location>
</feature>
<keyword evidence="1" id="KW-1133">Transmembrane helix</keyword>
<reference evidence="2" key="1">
    <citation type="submission" date="2019-11" db="EMBL/GenBank/DDBJ databases">
        <authorList>
            <person name="Feng L."/>
        </authorList>
    </citation>
    <scope>NUCLEOTIDE SEQUENCE</scope>
    <source>
        <strain evidence="2">BovatusLFYP28</strain>
    </source>
</reference>
<evidence type="ECO:0000256" key="1">
    <source>
        <dbReference type="SAM" id="Phobius"/>
    </source>
</evidence>
<dbReference type="EMBL" id="CACRTD010000026">
    <property type="protein sequence ID" value="VYT13302.1"/>
    <property type="molecule type" value="Genomic_DNA"/>
</dbReference>
<evidence type="ECO:0000313" key="2">
    <source>
        <dbReference type="EMBL" id="VYT13302.1"/>
    </source>
</evidence>
<name>A0A6N2U8X5_BACOV</name>
<keyword evidence="1" id="KW-0812">Transmembrane</keyword>
<sequence>MAERGDSLRISTTTNFSRRLDKFSSSRFYQMTYIGVPLIVGGLIVKREDDHF</sequence>
<accession>A0A6N2U8X5</accession>
<protein>
    <submittedName>
        <fullName evidence="2">Uncharacterized protein</fullName>
    </submittedName>
</protein>
<keyword evidence="1" id="KW-0472">Membrane</keyword>
<organism evidence="2">
    <name type="scientific">Bacteroides ovatus</name>
    <dbReference type="NCBI Taxonomy" id="28116"/>
    <lineage>
        <taxon>Bacteria</taxon>
        <taxon>Pseudomonadati</taxon>
        <taxon>Bacteroidota</taxon>
        <taxon>Bacteroidia</taxon>
        <taxon>Bacteroidales</taxon>
        <taxon>Bacteroidaceae</taxon>
        <taxon>Bacteroides</taxon>
    </lineage>
</organism>
<gene>
    <name evidence="2" type="ORF">BOLFYP28_01532</name>
</gene>
<proteinExistence type="predicted"/>
<dbReference type="AlphaFoldDB" id="A0A6N2U8X5"/>